<protein>
    <submittedName>
        <fullName evidence="4">Nucleoside hydrolase</fullName>
    </submittedName>
</protein>
<dbReference type="EMBL" id="BAABBA010000001">
    <property type="protein sequence ID" value="GAA4285935.1"/>
    <property type="molecule type" value="Genomic_DNA"/>
</dbReference>
<evidence type="ECO:0000256" key="2">
    <source>
        <dbReference type="ARBA" id="ARBA00023295"/>
    </source>
</evidence>
<evidence type="ECO:0000259" key="3">
    <source>
        <dbReference type="Pfam" id="PF01156"/>
    </source>
</evidence>
<dbReference type="InterPro" id="IPR023186">
    <property type="entry name" value="IUNH"/>
</dbReference>
<feature type="domain" description="Inosine/uridine-preferring nucleoside hydrolase" evidence="3">
    <location>
        <begin position="18"/>
        <end position="315"/>
    </location>
</feature>
<keyword evidence="1 4" id="KW-0378">Hydrolase</keyword>
<dbReference type="InterPro" id="IPR001910">
    <property type="entry name" value="Inosine/uridine_hydrolase_dom"/>
</dbReference>
<organism evidence="4 5">
    <name type="scientific">Georgenia daeguensis</name>
    <dbReference type="NCBI Taxonomy" id="908355"/>
    <lineage>
        <taxon>Bacteria</taxon>
        <taxon>Bacillati</taxon>
        <taxon>Actinomycetota</taxon>
        <taxon>Actinomycetes</taxon>
        <taxon>Micrococcales</taxon>
        <taxon>Bogoriellaceae</taxon>
        <taxon>Georgenia</taxon>
    </lineage>
</organism>
<dbReference type="PANTHER" id="PTHR12304:SF4">
    <property type="entry name" value="URIDINE NUCLEOSIDASE"/>
    <property type="match status" value="1"/>
</dbReference>
<dbReference type="Gene3D" id="3.90.245.10">
    <property type="entry name" value="Ribonucleoside hydrolase-like"/>
    <property type="match status" value="1"/>
</dbReference>
<keyword evidence="2" id="KW-0326">Glycosidase</keyword>
<dbReference type="PANTHER" id="PTHR12304">
    <property type="entry name" value="INOSINE-URIDINE PREFERRING NUCLEOSIDE HYDROLASE"/>
    <property type="match status" value="1"/>
</dbReference>
<reference evidence="5" key="1">
    <citation type="journal article" date="2019" name="Int. J. Syst. Evol. Microbiol.">
        <title>The Global Catalogue of Microorganisms (GCM) 10K type strain sequencing project: providing services to taxonomists for standard genome sequencing and annotation.</title>
        <authorList>
            <consortium name="The Broad Institute Genomics Platform"/>
            <consortium name="The Broad Institute Genome Sequencing Center for Infectious Disease"/>
            <person name="Wu L."/>
            <person name="Ma J."/>
        </authorList>
    </citation>
    <scope>NUCLEOTIDE SEQUENCE [LARGE SCALE GENOMIC DNA]</scope>
    <source>
        <strain evidence="5">JCM 17459</strain>
    </source>
</reference>
<sequence>MTPVPALRTDGGEAPVRVLLDVDPGHDDALAILVAAGLPGVEIAAITTVGGNQTLEKVTRNALAVATVAGLEGTVVAAGCDRPLVTGAVITDPETHGASGLDGPVLPEPTLPLDPRHGVDVIVETVMAAEPGTLTLVPTGPLTNIATALRREPAIAERVAEVVLMGGGYTKGNVTPAAEFNIYTDPEAAHVVFSAPWRVTMVGLDLTHQALATPDVHERFRAMGTRAGGFVVDMLNFFGPAYRAKQGFDSPPVHDVCALVRAVAPDLVTVRPGHVDVELHGQHTRGMTVTDLQGRQGRDLDHLVATDLDVRRFWDLVTGAVARLP</sequence>
<evidence type="ECO:0000256" key="1">
    <source>
        <dbReference type="ARBA" id="ARBA00022801"/>
    </source>
</evidence>
<evidence type="ECO:0000313" key="5">
    <source>
        <dbReference type="Proteomes" id="UP001499841"/>
    </source>
</evidence>
<dbReference type="RefSeq" id="WP_345036815.1">
    <property type="nucleotide sequence ID" value="NZ_BAABBA010000001.1"/>
</dbReference>
<accession>A0ABP8EPK1</accession>
<dbReference type="GO" id="GO:0016787">
    <property type="term" value="F:hydrolase activity"/>
    <property type="evidence" value="ECO:0007669"/>
    <property type="project" value="UniProtKB-KW"/>
</dbReference>
<keyword evidence="5" id="KW-1185">Reference proteome</keyword>
<dbReference type="SUPFAM" id="SSF53590">
    <property type="entry name" value="Nucleoside hydrolase"/>
    <property type="match status" value="1"/>
</dbReference>
<dbReference type="CDD" id="cd02651">
    <property type="entry name" value="nuc_hydro_IU_UC_XIUA"/>
    <property type="match status" value="1"/>
</dbReference>
<dbReference type="Pfam" id="PF01156">
    <property type="entry name" value="IU_nuc_hydro"/>
    <property type="match status" value="1"/>
</dbReference>
<comment type="caution">
    <text evidence="4">The sequence shown here is derived from an EMBL/GenBank/DDBJ whole genome shotgun (WGS) entry which is preliminary data.</text>
</comment>
<evidence type="ECO:0000313" key="4">
    <source>
        <dbReference type="EMBL" id="GAA4285935.1"/>
    </source>
</evidence>
<dbReference type="InterPro" id="IPR036452">
    <property type="entry name" value="Ribo_hydro-like"/>
</dbReference>
<name>A0ABP8EPK1_9MICO</name>
<dbReference type="Proteomes" id="UP001499841">
    <property type="component" value="Unassembled WGS sequence"/>
</dbReference>
<gene>
    <name evidence="4" type="ORF">GCM10022262_02940</name>
</gene>
<proteinExistence type="predicted"/>